<dbReference type="PANTHER" id="PTHR43570:SF16">
    <property type="entry name" value="ALDEHYDE DEHYDROGENASE TYPE III, ISOFORM Q"/>
    <property type="match status" value="1"/>
</dbReference>
<dbReference type="Pfam" id="PF00171">
    <property type="entry name" value="Aldedh"/>
    <property type="match status" value="1"/>
</dbReference>
<dbReference type="InterPro" id="IPR015590">
    <property type="entry name" value="Aldehyde_DH_dom"/>
</dbReference>
<feature type="active site" evidence="5 6">
    <location>
        <position position="210"/>
    </location>
</feature>
<dbReference type="PIRSF" id="PIRSF036492">
    <property type="entry name" value="ALDH"/>
    <property type="match status" value="1"/>
</dbReference>
<proteinExistence type="inferred from homology"/>
<dbReference type="OrthoDB" id="9762913at2"/>
<dbReference type="GO" id="GO:0005737">
    <property type="term" value="C:cytoplasm"/>
    <property type="evidence" value="ECO:0007669"/>
    <property type="project" value="TreeGrafter"/>
</dbReference>
<feature type="domain" description="Aldehyde dehydrogenase" evidence="8">
    <location>
        <begin position="15"/>
        <end position="428"/>
    </location>
</feature>
<protein>
    <recommendedName>
        <fullName evidence="4">Aldehyde dehydrogenase</fullName>
    </recommendedName>
</protein>
<dbReference type="Proteomes" id="UP000032250">
    <property type="component" value="Unassembled WGS sequence"/>
</dbReference>
<evidence type="ECO:0000259" key="8">
    <source>
        <dbReference type="Pfam" id="PF00171"/>
    </source>
</evidence>
<dbReference type="Gene3D" id="3.40.309.10">
    <property type="entry name" value="Aldehyde Dehydrogenase, Chain A, domain 2"/>
    <property type="match status" value="1"/>
</dbReference>
<dbReference type="InterPro" id="IPR012394">
    <property type="entry name" value="Aldehyde_DH_NAD(P)"/>
</dbReference>
<dbReference type="AlphaFoldDB" id="A0A0D1BTM0"/>
<evidence type="ECO:0000256" key="5">
    <source>
        <dbReference type="PIRSR" id="PIRSR036492-1"/>
    </source>
</evidence>
<dbReference type="PATRIC" id="fig|1379739.3.peg.1469"/>
<reference evidence="9 10" key="1">
    <citation type="submission" date="2014-06" db="EMBL/GenBank/DDBJ databases">
        <title>Genome characterization of distinct group I Clostridium botulinum lineages.</title>
        <authorList>
            <person name="Giordani F."/>
            <person name="Anselmo A."/>
            <person name="Fillo S."/>
            <person name="Palozzi A.M."/>
            <person name="Fortunato A."/>
            <person name="Gentile B."/>
            <person name="Ciammaruconi A."/>
            <person name="Anniballi F."/>
            <person name="De Medici D."/>
            <person name="Lista F."/>
        </authorList>
    </citation>
    <scope>NUCLEOTIDE SEQUENCE [LARGE SCALE GENOMIC DNA]</scope>
    <source>
        <strain evidence="9 10">B2 450</strain>
    </source>
</reference>
<evidence type="ECO:0000256" key="7">
    <source>
        <dbReference type="RuleBase" id="RU003345"/>
    </source>
</evidence>
<feature type="active site" evidence="5">
    <location>
        <position position="244"/>
    </location>
</feature>
<gene>
    <name evidence="9" type="ORF">N495_05705</name>
</gene>
<evidence type="ECO:0000256" key="4">
    <source>
        <dbReference type="PIRNR" id="PIRNR036492"/>
    </source>
</evidence>
<comment type="caution">
    <text evidence="9">The sequence shown here is derived from an EMBL/GenBank/DDBJ whole genome shotgun (WGS) entry which is preliminary data.</text>
</comment>
<dbReference type="FunFam" id="3.40.605.10:FF:000004">
    <property type="entry name" value="Aldehyde dehydrogenase"/>
    <property type="match status" value="1"/>
</dbReference>
<dbReference type="GO" id="GO:0004029">
    <property type="term" value="F:aldehyde dehydrogenase (NAD+) activity"/>
    <property type="evidence" value="ECO:0007669"/>
    <property type="project" value="TreeGrafter"/>
</dbReference>
<evidence type="ECO:0000313" key="9">
    <source>
        <dbReference type="EMBL" id="KIS23097.1"/>
    </source>
</evidence>
<dbReference type="EMBL" id="JXSU01000007">
    <property type="protein sequence ID" value="KIS23097.1"/>
    <property type="molecule type" value="Genomic_DNA"/>
</dbReference>
<evidence type="ECO:0000256" key="2">
    <source>
        <dbReference type="ARBA" id="ARBA00023002"/>
    </source>
</evidence>
<comment type="similarity">
    <text evidence="1 4 7">Belongs to the aldehyde dehydrogenase family.</text>
</comment>
<accession>A0A0D1BTM0</accession>
<keyword evidence="3" id="KW-0520">NAD</keyword>
<dbReference type="GO" id="GO:0006081">
    <property type="term" value="P:aldehyde metabolic process"/>
    <property type="evidence" value="ECO:0007669"/>
    <property type="project" value="InterPro"/>
</dbReference>
<evidence type="ECO:0000256" key="1">
    <source>
        <dbReference type="ARBA" id="ARBA00009986"/>
    </source>
</evidence>
<evidence type="ECO:0000256" key="3">
    <source>
        <dbReference type="ARBA" id="ARBA00023027"/>
    </source>
</evidence>
<name>A0A0D1BTM0_CLOBO</name>
<keyword evidence="2 4" id="KW-0560">Oxidoreductase</keyword>
<dbReference type="InterPro" id="IPR016161">
    <property type="entry name" value="Ald_DH/histidinol_DH"/>
</dbReference>
<dbReference type="InterPro" id="IPR029510">
    <property type="entry name" value="Ald_DH_CS_GLU"/>
</dbReference>
<dbReference type="RefSeq" id="WP_043031730.1">
    <property type="nucleotide sequence ID" value="NZ_JXSU01000007.1"/>
</dbReference>
<dbReference type="PROSITE" id="PS00070">
    <property type="entry name" value="ALDEHYDE_DEHYDR_CYS"/>
    <property type="match status" value="1"/>
</dbReference>
<dbReference type="Gene3D" id="3.40.605.10">
    <property type="entry name" value="Aldehyde Dehydrogenase, Chain A, domain 1"/>
    <property type="match status" value="1"/>
</dbReference>
<evidence type="ECO:0000256" key="6">
    <source>
        <dbReference type="PROSITE-ProRule" id="PRU10007"/>
    </source>
</evidence>
<dbReference type="SUPFAM" id="SSF53720">
    <property type="entry name" value="ALDH-like"/>
    <property type="match status" value="1"/>
</dbReference>
<sequence>MESIRDMLKKQKSFFEKGYTKDINFRIEALKKLKHNIKMNETNIFKALKIDLNKSEFETFITEIGIVYDEINGAIKNIKKWSKSKKVKTSITNFLASSYIYNEPYGVALIMAPWNYPFQLIMAPLVGAISAGNCVLLKPSELAVETEKIIVKIIKETFSDEYIGVVTGGVKESEALLKEKFDYIFYTGGINVGKIVMRAAAEHLTPMTLELGGKSPCIVDKDANIDLAARRIAWGKFLNAGQTCVAPDYLVVHRNIKEKLISSIENYIIEFFGENAFESEEYPRIINERHFKRLEGYLKEGKIISGGKTDISNLYIEPTIIEGINFKNRIMEEEIFGPIFPVIEFEGMDEVIDIIKNNPKPLALYYFSEDKEKQEFIIKNISFGGGCINDTIMHLSTSTLPFGGVGSSGMGSYHGRTSFETFSHKKSILKKSNLVDIKIRYAPFKGKINLARKLFK</sequence>
<evidence type="ECO:0000313" key="10">
    <source>
        <dbReference type="Proteomes" id="UP000032250"/>
    </source>
</evidence>
<dbReference type="HOGENOM" id="CLU_005391_3_1_9"/>
<dbReference type="CDD" id="cd07136">
    <property type="entry name" value="ALDH_YwdH-P39616"/>
    <property type="match status" value="1"/>
</dbReference>
<dbReference type="FunFam" id="3.40.309.10:FF:000003">
    <property type="entry name" value="Aldehyde dehydrogenase"/>
    <property type="match status" value="1"/>
</dbReference>
<dbReference type="PROSITE" id="PS00687">
    <property type="entry name" value="ALDEHYDE_DEHYDR_GLU"/>
    <property type="match status" value="1"/>
</dbReference>
<organism evidence="9 10">
    <name type="scientific">Clostridium botulinum B2 450</name>
    <dbReference type="NCBI Taxonomy" id="1379739"/>
    <lineage>
        <taxon>Bacteria</taxon>
        <taxon>Bacillati</taxon>
        <taxon>Bacillota</taxon>
        <taxon>Clostridia</taxon>
        <taxon>Eubacteriales</taxon>
        <taxon>Clostridiaceae</taxon>
        <taxon>Clostridium</taxon>
    </lineage>
</organism>
<dbReference type="InterPro" id="IPR016160">
    <property type="entry name" value="Ald_DH_CS_CYS"/>
</dbReference>
<dbReference type="PANTHER" id="PTHR43570">
    <property type="entry name" value="ALDEHYDE DEHYDROGENASE"/>
    <property type="match status" value="1"/>
</dbReference>
<dbReference type="InterPro" id="IPR016162">
    <property type="entry name" value="Ald_DH_N"/>
</dbReference>
<dbReference type="InterPro" id="IPR016163">
    <property type="entry name" value="Ald_DH_C"/>
</dbReference>